<comment type="caution">
    <text evidence="1">The sequence shown here is derived from an EMBL/GenBank/DDBJ whole genome shotgun (WGS) entry which is preliminary data.</text>
</comment>
<dbReference type="AlphaFoldDB" id="A0AAV7W8Q0"/>
<name>A0AAV7W8Q0_PLEWA</name>
<evidence type="ECO:0000313" key="2">
    <source>
        <dbReference type="Proteomes" id="UP001066276"/>
    </source>
</evidence>
<organism evidence="1 2">
    <name type="scientific">Pleurodeles waltl</name>
    <name type="common">Iberian ribbed newt</name>
    <dbReference type="NCBI Taxonomy" id="8319"/>
    <lineage>
        <taxon>Eukaryota</taxon>
        <taxon>Metazoa</taxon>
        <taxon>Chordata</taxon>
        <taxon>Craniata</taxon>
        <taxon>Vertebrata</taxon>
        <taxon>Euteleostomi</taxon>
        <taxon>Amphibia</taxon>
        <taxon>Batrachia</taxon>
        <taxon>Caudata</taxon>
        <taxon>Salamandroidea</taxon>
        <taxon>Salamandridae</taxon>
        <taxon>Pleurodelinae</taxon>
        <taxon>Pleurodeles</taxon>
    </lineage>
</organism>
<gene>
    <name evidence="1" type="ORF">NDU88_005744</name>
</gene>
<reference evidence="1" key="1">
    <citation type="journal article" date="2022" name="bioRxiv">
        <title>Sequencing and chromosome-scale assembly of the giantPleurodeles waltlgenome.</title>
        <authorList>
            <person name="Brown T."/>
            <person name="Elewa A."/>
            <person name="Iarovenko S."/>
            <person name="Subramanian E."/>
            <person name="Araus A.J."/>
            <person name="Petzold A."/>
            <person name="Susuki M."/>
            <person name="Suzuki K.-i.T."/>
            <person name="Hayashi T."/>
            <person name="Toyoda A."/>
            <person name="Oliveira C."/>
            <person name="Osipova E."/>
            <person name="Leigh N.D."/>
            <person name="Simon A."/>
            <person name="Yun M.H."/>
        </authorList>
    </citation>
    <scope>NUCLEOTIDE SEQUENCE</scope>
    <source>
        <strain evidence="1">20211129_DDA</strain>
        <tissue evidence="1">Liver</tissue>
    </source>
</reference>
<evidence type="ECO:0000313" key="1">
    <source>
        <dbReference type="EMBL" id="KAJ1210380.1"/>
    </source>
</evidence>
<accession>A0AAV7W8Q0</accession>
<sequence length="103" mass="11922">MCRLSSICRSIWTSPGLVQASYYRGREALDRELLRLTEAQSKGLDEDLQLEEAIERCRAPGPDVLPVEYYQAFTDLLLPCLLKTYLESRRVGFLLRSRWRATP</sequence>
<keyword evidence="2" id="KW-1185">Reference proteome</keyword>
<protein>
    <submittedName>
        <fullName evidence="1">Uncharacterized protein</fullName>
    </submittedName>
</protein>
<proteinExistence type="predicted"/>
<dbReference type="Proteomes" id="UP001066276">
    <property type="component" value="Chromosome 1_2"/>
</dbReference>
<dbReference type="EMBL" id="JANPWB010000002">
    <property type="protein sequence ID" value="KAJ1210380.1"/>
    <property type="molecule type" value="Genomic_DNA"/>
</dbReference>